<evidence type="ECO:0000313" key="4">
    <source>
        <dbReference type="EMBL" id="KFA66360.1"/>
    </source>
</evidence>
<evidence type="ECO:0000256" key="3">
    <source>
        <dbReference type="ARBA" id="ARBA00023002"/>
    </source>
</evidence>
<evidence type="ECO:0000256" key="1">
    <source>
        <dbReference type="ARBA" id="ARBA00022630"/>
    </source>
</evidence>
<keyword evidence="3" id="KW-0560">Oxidoreductase</keyword>
<evidence type="ECO:0000313" key="5">
    <source>
        <dbReference type="Proteomes" id="UP000028524"/>
    </source>
</evidence>
<keyword evidence="1" id="KW-0285">Flavoprotein</keyword>
<evidence type="ECO:0000256" key="2">
    <source>
        <dbReference type="ARBA" id="ARBA00022643"/>
    </source>
</evidence>
<dbReference type="PANTHER" id="PTHR32332">
    <property type="entry name" value="2-NITROPROPANE DIOXYGENASE"/>
    <property type="match status" value="1"/>
</dbReference>
<dbReference type="OrthoDB" id="2349068at2759"/>
<dbReference type="OMA" id="FLFTPEC"/>
<sequence length="351" mass="37482">MAPHQLTKWFPWVQHPAVSNAPMFGVASAALAAEVSKAGGFGFLSCAVDVSEKSPHLGKLDADLTECRQQQEQAGVGGRQVFVGAGFLTCHPSITQFSTTALPILKRHSPAAVWLFAPDAQLKPHRQIIRDLKTLDDPPKVFVQVGNVAAAREAVEDGADAIVCQGIDAGGHQFRRGMGVVSFVPEVTTMLAEEFGGKEIAVLAAGGIVDGRGAAAALALGAEGIVMGTRFTVSPESVYPEFRKEIVLQTRDGGSRSEFNDEITNSPLWGHLYDGRAVMGPIHDKFLSGATLQDCQKLLQEGYSPEESMRLINNWAGTGVGLVTKAQPAGEVVREVREEAKQTIRTLVDSL</sequence>
<dbReference type="GO" id="GO:0018580">
    <property type="term" value="F:nitronate monooxygenase activity"/>
    <property type="evidence" value="ECO:0007669"/>
    <property type="project" value="InterPro"/>
</dbReference>
<dbReference type="AlphaFoldDB" id="A0A084QQX5"/>
<organism evidence="4 5">
    <name type="scientific">Stachybotrys chlorohalonatus (strain IBT 40285)</name>
    <dbReference type="NCBI Taxonomy" id="1283841"/>
    <lineage>
        <taxon>Eukaryota</taxon>
        <taxon>Fungi</taxon>
        <taxon>Dikarya</taxon>
        <taxon>Ascomycota</taxon>
        <taxon>Pezizomycotina</taxon>
        <taxon>Sordariomycetes</taxon>
        <taxon>Hypocreomycetidae</taxon>
        <taxon>Hypocreales</taxon>
        <taxon>Stachybotryaceae</taxon>
        <taxon>Stachybotrys</taxon>
    </lineage>
</organism>
<gene>
    <name evidence="4" type="ORF">S40285_01330</name>
</gene>
<keyword evidence="5" id="KW-1185">Reference proteome</keyword>
<dbReference type="CDD" id="cd04730">
    <property type="entry name" value="NPD_like"/>
    <property type="match status" value="1"/>
</dbReference>
<dbReference type="EMBL" id="KL660461">
    <property type="protein sequence ID" value="KFA66360.1"/>
    <property type="molecule type" value="Genomic_DNA"/>
</dbReference>
<dbReference type="InterPro" id="IPR013785">
    <property type="entry name" value="Aldolase_TIM"/>
</dbReference>
<keyword evidence="2" id="KW-0288">FMN</keyword>
<dbReference type="PANTHER" id="PTHR32332:SF34">
    <property type="entry name" value="2-NITROPROPANE DIOXYGENASE FAMILY, PUTATIVE-RELATED"/>
    <property type="match status" value="1"/>
</dbReference>
<name>A0A084QQX5_STAC4</name>
<reference evidence="4 5" key="1">
    <citation type="journal article" date="2014" name="BMC Genomics">
        <title>Comparative genome sequencing reveals chemotype-specific gene clusters in the toxigenic black mold Stachybotrys.</title>
        <authorList>
            <person name="Semeiks J."/>
            <person name="Borek D."/>
            <person name="Otwinowski Z."/>
            <person name="Grishin N.V."/>
        </authorList>
    </citation>
    <scope>NUCLEOTIDE SEQUENCE [LARGE SCALE GENOMIC DNA]</scope>
    <source>
        <strain evidence="4 5">IBT 40285</strain>
    </source>
</reference>
<dbReference type="Proteomes" id="UP000028524">
    <property type="component" value="Unassembled WGS sequence"/>
</dbReference>
<proteinExistence type="predicted"/>
<dbReference type="STRING" id="1283841.A0A084QQX5"/>
<dbReference type="Gene3D" id="3.20.20.70">
    <property type="entry name" value="Aldolase class I"/>
    <property type="match status" value="1"/>
</dbReference>
<dbReference type="Pfam" id="PF03060">
    <property type="entry name" value="NMO"/>
    <property type="match status" value="1"/>
</dbReference>
<dbReference type="HOGENOM" id="CLU_038732_9_0_1"/>
<accession>A0A084QQX5</accession>
<dbReference type="SUPFAM" id="SSF51412">
    <property type="entry name" value="Inosine monophosphate dehydrogenase (IMPDH)"/>
    <property type="match status" value="1"/>
</dbReference>
<dbReference type="InterPro" id="IPR004136">
    <property type="entry name" value="NMO"/>
</dbReference>
<dbReference type="InParanoid" id="A0A084QQX5"/>
<protein>
    <submittedName>
        <fullName evidence="4">Uncharacterized protein</fullName>
    </submittedName>
</protein>